<dbReference type="AlphaFoldDB" id="W9QUN8"/>
<evidence type="ECO:0000256" key="5">
    <source>
        <dbReference type="ARBA" id="ARBA00022989"/>
    </source>
</evidence>
<feature type="transmembrane region" description="Helical" evidence="9">
    <location>
        <begin position="256"/>
        <end position="275"/>
    </location>
</feature>
<dbReference type="InterPro" id="IPR044851">
    <property type="entry name" value="Wax_synthase"/>
</dbReference>
<dbReference type="Pfam" id="PF13813">
    <property type="entry name" value="MBOAT_2"/>
    <property type="match status" value="1"/>
</dbReference>
<feature type="transmembrane region" description="Helical" evidence="9">
    <location>
        <begin position="149"/>
        <end position="169"/>
    </location>
</feature>
<name>W9QUN8_9ROSA</name>
<dbReference type="KEGG" id="mnt:21396806"/>
<dbReference type="Proteomes" id="UP000030645">
    <property type="component" value="Unassembled WGS sequence"/>
</dbReference>
<evidence type="ECO:0000256" key="1">
    <source>
        <dbReference type="ARBA" id="ARBA00004141"/>
    </source>
</evidence>
<feature type="transmembrane region" description="Helical" evidence="9">
    <location>
        <begin position="117"/>
        <end position="137"/>
    </location>
</feature>
<dbReference type="PANTHER" id="PTHR31595">
    <property type="entry name" value="LONG-CHAIN-ALCOHOL O-FATTY-ACYLTRANSFERASE 3-RELATED"/>
    <property type="match status" value="1"/>
</dbReference>
<keyword evidence="12" id="KW-1185">Reference proteome</keyword>
<accession>W9QUN8</accession>
<keyword evidence="3" id="KW-0808">Transferase</keyword>
<dbReference type="EMBL" id="KE343797">
    <property type="protein sequence ID" value="EXB41562.1"/>
    <property type="molecule type" value="Genomic_DNA"/>
</dbReference>
<keyword evidence="7 9" id="KW-0472">Membrane</keyword>
<evidence type="ECO:0000259" key="10">
    <source>
        <dbReference type="Pfam" id="PF13813"/>
    </source>
</evidence>
<evidence type="ECO:0000256" key="3">
    <source>
        <dbReference type="ARBA" id="ARBA00022679"/>
    </source>
</evidence>
<reference evidence="12" key="1">
    <citation type="submission" date="2013-01" db="EMBL/GenBank/DDBJ databases">
        <title>Draft Genome Sequence of a Mulberry Tree, Morus notabilis C.K. Schneid.</title>
        <authorList>
            <person name="He N."/>
            <person name="Zhao S."/>
        </authorList>
    </citation>
    <scope>NUCLEOTIDE SEQUENCE</scope>
</reference>
<organism evidence="11 12">
    <name type="scientific">Morus notabilis</name>
    <dbReference type="NCBI Taxonomy" id="981085"/>
    <lineage>
        <taxon>Eukaryota</taxon>
        <taxon>Viridiplantae</taxon>
        <taxon>Streptophyta</taxon>
        <taxon>Embryophyta</taxon>
        <taxon>Tracheophyta</taxon>
        <taxon>Spermatophyta</taxon>
        <taxon>Magnoliopsida</taxon>
        <taxon>eudicotyledons</taxon>
        <taxon>Gunneridae</taxon>
        <taxon>Pentapetalae</taxon>
        <taxon>rosids</taxon>
        <taxon>fabids</taxon>
        <taxon>Rosales</taxon>
        <taxon>Moraceae</taxon>
        <taxon>Moreae</taxon>
        <taxon>Morus</taxon>
    </lineage>
</organism>
<evidence type="ECO:0000256" key="6">
    <source>
        <dbReference type="ARBA" id="ARBA00023098"/>
    </source>
</evidence>
<keyword evidence="6" id="KW-0443">Lipid metabolism</keyword>
<feature type="transmembrane region" description="Helical" evidence="9">
    <location>
        <begin position="287"/>
        <end position="309"/>
    </location>
</feature>
<keyword evidence="4 9" id="KW-0812">Transmembrane</keyword>
<comment type="subcellular location">
    <subcellularLocation>
        <location evidence="1">Membrane</location>
        <topology evidence="1">Multi-pass membrane protein</topology>
    </subcellularLocation>
</comment>
<evidence type="ECO:0000256" key="8">
    <source>
        <dbReference type="ARBA" id="ARBA00023315"/>
    </source>
</evidence>
<evidence type="ECO:0000256" key="9">
    <source>
        <dbReference type="SAM" id="Phobius"/>
    </source>
</evidence>
<comment type="similarity">
    <text evidence="2">Belongs to the wax synthase family.</text>
</comment>
<sequence length="319" mass="36682">MEDEAKNPMHPVLLILLGSLGYCYFFVTKIPKGILRLLFLLPIFYLFSILPWHFPSAFGRGISSFFIAWITSFKLLLFSFDRGPLFFPHKNFFDFALVSVFPLKIKENISPSPNQPLIALTKLLLGTVLPILILFYAIYKENNSPKFTLFLYGLTALAWLYVFGTMVRYELVPLLNHPYFATSLQDFWGRRWNRMSSDILRQSVYDPTRDTLMGVIGFGPAKVVAIITTLVVSGIMHEMVLYYITCGKKPTWEMAWFFVLHGLCMVMEAGLKQLARQRGWGPVPPAVSIILTVGLAIVTCNWWLVLPVWRSSQRECRFR</sequence>
<dbReference type="GO" id="GO:0008374">
    <property type="term" value="F:O-acyltransferase activity"/>
    <property type="evidence" value="ECO:0007669"/>
    <property type="project" value="InterPro"/>
</dbReference>
<evidence type="ECO:0000256" key="7">
    <source>
        <dbReference type="ARBA" id="ARBA00023136"/>
    </source>
</evidence>
<dbReference type="PANTHER" id="PTHR31595:SF11">
    <property type="entry name" value="LONG-CHAIN-ALCOHOL O-FATTY-ACYLTRANSFERASE 1-RELATED"/>
    <property type="match status" value="1"/>
</dbReference>
<dbReference type="STRING" id="981085.W9QUN8"/>
<evidence type="ECO:0000313" key="11">
    <source>
        <dbReference type="EMBL" id="EXB41562.1"/>
    </source>
</evidence>
<dbReference type="eggNOG" id="ENOG502RGWG">
    <property type="taxonomic scope" value="Eukaryota"/>
</dbReference>
<evidence type="ECO:0000256" key="2">
    <source>
        <dbReference type="ARBA" id="ARBA00007282"/>
    </source>
</evidence>
<keyword evidence="8" id="KW-0012">Acyltransferase</keyword>
<dbReference type="OrthoDB" id="1077582at2759"/>
<gene>
    <name evidence="11" type="ORF">L484_013639</name>
</gene>
<keyword evidence="5 9" id="KW-1133">Transmembrane helix</keyword>
<feature type="transmembrane region" description="Helical" evidence="9">
    <location>
        <begin position="34"/>
        <end position="52"/>
    </location>
</feature>
<feature type="transmembrane region" description="Helical" evidence="9">
    <location>
        <begin position="12"/>
        <end position="27"/>
    </location>
</feature>
<evidence type="ECO:0000256" key="4">
    <source>
        <dbReference type="ARBA" id="ARBA00022692"/>
    </source>
</evidence>
<evidence type="ECO:0000313" key="12">
    <source>
        <dbReference type="Proteomes" id="UP000030645"/>
    </source>
</evidence>
<feature type="domain" description="Wax synthase" evidence="10">
    <location>
        <begin position="173"/>
        <end position="258"/>
    </location>
</feature>
<dbReference type="InterPro" id="IPR032805">
    <property type="entry name" value="Wax_synthase_dom"/>
</dbReference>
<feature type="transmembrane region" description="Helical" evidence="9">
    <location>
        <begin position="223"/>
        <end position="244"/>
    </location>
</feature>
<dbReference type="GO" id="GO:0006629">
    <property type="term" value="P:lipid metabolic process"/>
    <property type="evidence" value="ECO:0007669"/>
    <property type="project" value="UniProtKB-KW"/>
</dbReference>
<dbReference type="GO" id="GO:0016020">
    <property type="term" value="C:membrane"/>
    <property type="evidence" value="ECO:0007669"/>
    <property type="project" value="UniProtKB-SubCell"/>
</dbReference>
<protein>
    <recommendedName>
        <fullName evidence="10">Wax synthase domain-containing protein</fullName>
    </recommendedName>
</protein>
<proteinExistence type="inferred from homology"/>